<sequence length="164" mass="17762">MHGTPAIDACRFIGVDAGSGTGWFHRQDQNGVQEVTGELRPAPPAKDGESEQPIPMVWRPTLARIVEAFASGDFGLDRGIPVVAPVSAETASQIRMSIADYGATLAPLPDQAWDTSVCIWYGDHWSLLVDLWTEEEGRSDLVLDARVTEAGSGYRTAVHLVYVP</sequence>
<keyword evidence="3" id="KW-1185">Reference proteome</keyword>
<dbReference type="InterPro" id="IPR056085">
    <property type="entry name" value="DUF7668"/>
</dbReference>
<dbReference type="Proteomes" id="UP000029393">
    <property type="component" value="Unassembled WGS sequence"/>
</dbReference>
<dbReference type="eggNOG" id="ENOG5033X5F">
    <property type="taxonomic scope" value="Bacteria"/>
</dbReference>
<gene>
    <name evidence="2" type="ORF">N787_11345</name>
</gene>
<reference evidence="2 3" key="1">
    <citation type="submission" date="2013-09" db="EMBL/GenBank/DDBJ databases">
        <title>Genome sequencing of Arenimonas metalli.</title>
        <authorList>
            <person name="Chen F."/>
            <person name="Wang G."/>
        </authorList>
    </citation>
    <scope>NUCLEOTIDE SEQUENCE [LARGE SCALE GENOMIC DNA]</scope>
    <source>
        <strain evidence="2 3">CF5-1</strain>
    </source>
</reference>
<accession>A0A091B0N4</accession>
<comment type="caution">
    <text evidence="2">The sequence shown here is derived from an EMBL/GenBank/DDBJ whole genome shotgun (WGS) entry which is preliminary data.</text>
</comment>
<name>A0A091B0N4_9GAMM</name>
<dbReference type="EMBL" id="AVCK01000019">
    <property type="protein sequence ID" value="KFN46153.1"/>
    <property type="molecule type" value="Genomic_DNA"/>
</dbReference>
<protein>
    <recommendedName>
        <fullName evidence="1">DUF7668 domain-containing protein</fullName>
    </recommendedName>
</protein>
<dbReference type="AlphaFoldDB" id="A0A091B0N4"/>
<feature type="domain" description="DUF7668" evidence="1">
    <location>
        <begin position="66"/>
        <end position="164"/>
    </location>
</feature>
<dbReference type="Pfam" id="PF24705">
    <property type="entry name" value="DUF7668"/>
    <property type="match status" value="1"/>
</dbReference>
<dbReference type="STRING" id="1384056.N787_11345"/>
<proteinExistence type="predicted"/>
<dbReference type="RefSeq" id="WP_211252147.1">
    <property type="nucleotide sequence ID" value="NZ_AVCK01000019.1"/>
</dbReference>
<organism evidence="2 3">
    <name type="scientific">Arenimonas metalli CF5-1</name>
    <dbReference type="NCBI Taxonomy" id="1384056"/>
    <lineage>
        <taxon>Bacteria</taxon>
        <taxon>Pseudomonadati</taxon>
        <taxon>Pseudomonadota</taxon>
        <taxon>Gammaproteobacteria</taxon>
        <taxon>Lysobacterales</taxon>
        <taxon>Lysobacteraceae</taxon>
        <taxon>Arenimonas</taxon>
    </lineage>
</organism>
<evidence type="ECO:0000313" key="2">
    <source>
        <dbReference type="EMBL" id="KFN46153.1"/>
    </source>
</evidence>
<evidence type="ECO:0000259" key="1">
    <source>
        <dbReference type="Pfam" id="PF24705"/>
    </source>
</evidence>
<evidence type="ECO:0000313" key="3">
    <source>
        <dbReference type="Proteomes" id="UP000029393"/>
    </source>
</evidence>